<dbReference type="EMBL" id="SLWF01000014">
    <property type="protein sequence ID" value="TCN83665.1"/>
    <property type="molecule type" value="Genomic_DNA"/>
</dbReference>
<feature type="transmembrane region" description="Helical" evidence="2">
    <location>
        <begin position="191"/>
        <end position="211"/>
    </location>
</feature>
<dbReference type="RefSeq" id="WP_133039114.1">
    <property type="nucleotide sequence ID" value="NZ_SLWF01000014.1"/>
</dbReference>
<feature type="region of interest" description="Disordered" evidence="1">
    <location>
        <begin position="1"/>
        <end position="22"/>
    </location>
</feature>
<evidence type="ECO:0000256" key="2">
    <source>
        <dbReference type="SAM" id="Phobius"/>
    </source>
</evidence>
<dbReference type="Pfam" id="PF04403">
    <property type="entry name" value="PqiA"/>
    <property type="match status" value="1"/>
</dbReference>
<keyword evidence="2" id="KW-0812">Transmembrane</keyword>
<keyword evidence="2" id="KW-1133">Transmembrane helix</keyword>
<dbReference type="AlphaFoldDB" id="A0A4R2F8M9"/>
<gene>
    <name evidence="3" type="ORF">EDC91_11462</name>
</gene>
<sequence length="227" mass="25425">MRTDTRKSLSSLSDSNSEQPSPDCSVILCRACDLAVSRRALPSGVRAICPRCQTPLYDTPYCAVDGVLAMCIAALILYIPAMLLPVLEMHFIGSVRTTTVWQGALAVAEQGYWVVALAVLIGAVVGPGLLISSVLAQMVIIKNRLYRFNSGRKFFVLLLRYHQLLSQMSMLEIYVISFLVTSFQLSDFADVYFGMGTFCFTMLFLVVLFMLREYKLEHMWSYLNEGE</sequence>
<feature type="compositionally biased region" description="Low complexity" evidence="1">
    <location>
        <begin position="8"/>
        <end position="17"/>
    </location>
</feature>
<feature type="transmembrane region" description="Helical" evidence="2">
    <location>
        <begin position="112"/>
        <end position="140"/>
    </location>
</feature>
<feature type="transmembrane region" description="Helical" evidence="2">
    <location>
        <begin position="161"/>
        <end position="185"/>
    </location>
</feature>
<evidence type="ECO:0000313" key="4">
    <source>
        <dbReference type="Proteomes" id="UP000294832"/>
    </source>
</evidence>
<feature type="transmembrane region" description="Helical" evidence="2">
    <location>
        <begin position="67"/>
        <end position="92"/>
    </location>
</feature>
<keyword evidence="4" id="KW-1185">Reference proteome</keyword>
<evidence type="ECO:0000256" key="1">
    <source>
        <dbReference type="SAM" id="MobiDB-lite"/>
    </source>
</evidence>
<accession>A0A4R2F8M9</accession>
<evidence type="ECO:0000313" key="3">
    <source>
        <dbReference type="EMBL" id="TCN83665.1"/>
    </source>
</evidence>
<protein>
    <submittedName>
        <fullName evidence="3">Paraquat-inducible protein A</fullName>
    </submittedName>
</protein>
<dbReference type="InterPro" id="IPR007498">
    <property type="entry name" value="PqiA-like"/>
</dbReference>
<name>A0A4R2F8M9_9GAMM</name>
<comment type="caution">
    <text evidence="3">The sequence shown here is derived from an EMBL/GenBank/DDBJ whole genome shotgun (WGS) entry which is preliminary data.</text>
</comment>
<keyword evidence="2" id="KW-0472">Membrane</keyword>
<dbReference type="Proteomes" id="UP000294832">
    <property type="component" value="Unassembled WGS sequence"/>
</dbReference>
<dbReference type="OrthoDB" id="5291921at2"/>
<proteinExistence type="predicted"/>
<reference evidence="3 4" key="1">
    <citation type="submission" date="2019-03" db="EMBL/GenBank/DDBJ databases">
        <title>Freshwater and sediment microbial communities from various areas in North America, analyzing microbe dynamics in response to fracking.</title>
        <authorList>
            <person name="Lamendella R."/>
        </authorList>
    </citation>
    <scope>NUCLEOTIDE SEQUENCE [LARGE SCALE GENOMIC DNA]</scope>
    <source>
        <strain evidence="3 4">74A</strain>
    </source>
</reference>
<organism evidence="3 4">
    <name type="scientific">Shewanella fodinae</name>
    <dbReference type="NCBI Taxonomy" id="552357"/>
    <lineage>
        <taxon>Bacteria</taxon>
        <taxon>Pseudomonadati</taxon>
        <taxon>Pseudomonadota</taxon>
        <taxon>Gammaproteobacteria</taxon>
        <taxon>Alteromonadales</taxon>
        <taxon>Shewanellaceae</taxon>
        <taxon>Shewanella</taxon>
    </lineage>
</organism>